<dbReference type="SUPFAM" id="SSF52540">
    <property type="entry name" value="P-loop containing nucleoside triphosphate hydrolases"/>
    <property type="match status" value="1"/>
</dbReference>
<accession>W6S0U0</accession>
<proteinExistence type="predicted"/>
<dbReference type="InterPro" id="IPR011646">
    <property type="entry name" value="KAP_P-loop"/>
</dbReference>
<dbReference type="KEGG" id="clt:CM240_3261"/>
<reference evidence="2 3" key="1">
    <citation type="submission" date="2013-11" db="EMBL/GenBank/DDBJ databases">
        <title>Complete genome sequence of Clostridum sp. M2/40.</title>
        <authorList>
            <person name="Wibberg D."/>
            <person name="Puehler A."/>
            <person name="Schlueter A."/>
        </authorList>
    </citation>
    <scope>NUCLEOTIDE SEQUENCE [LARGE SCALE GENOMIC DNA]</scope>
    <source>
        <strain evidence="3">M2/40</strain>
    </source>
</reference>
<dbReference type="Pfam" id="PF07693">
    <property type="entry name" value="KAP_NTPase"/>
    <property type="match status" value="1"/>
</dbReference>
<sequence length="466" mass="55020">MDGDILVSFDDDIYNRKIIAEQLTKIIDSQDESLVISIDSDWGTGKTTFIKMWDNMLQTESYNEKFFTFYFNAWEHDYVSDPLLALFSEIQSQIEKNKNKLYQKLDNIKDIIAPLGKHATVAGIKLLTANIFDLSYINLNKSTESALIDLSQKVGETAIKQISESKTIRKEFKDEMHKLQQNSNKKIIFFIDELDRCRPTFAIELLEVIKHLFNIEKYIFVIAIDKEQLSHSVATIYGQGMDSIGYLRRFFDLDYRLPHINIKNYFNDKVFSMLKDFKNIELFGVFLKEYIYLENFSLRDIDKTVYYLKLLLPIIDEFNNDNNYKPVYIIAISYIYSYLITMKIKEPLIYKKLVLGNYNKNHLNNYIKSINIENYKKNINNWHPKQIQKVINPVLKKFLSLNLLRIQNSDINVFSIPYDNSYLIGLTNDNNDDFLSEYTFDLKNLFIDEKKNIISKLEFIDNFQDK</sequence>
<protein>
    <recommendedName>
        <fullName evidence="1">KAP NTPase domain-containing protein</fullName>
    </recommendedName>
</protein>
<dbReference type="PATRIC" id="fig|1216932.3.peg.3234"/>
<evidence type="ECO:0000313" key="2">
    <source>
        <dbReference type="EMBL" id="CDM70378.1"/>
    </source>
</evidence>
<dbReference type="InterPro" id="IPR052754">
    <property type="entry name" value="NTPase_KAP_P-loop"/>
</dbReference>
<feature type="domain" description="KAP NTPase" evidence="1">
    <location>
        <begin position="17"/>
        <end position="259"/>
    </location>
</feature>
<evidence type="ECO:0000313" key="3">
    <source>
        <dbReference type="Proteomes" id="UP000019426"/>
    </source>
</evidence>
<dbReference type="Gene3D" id="3.40.50.300">
    <property type="entry name" value="P-loop containing nucleotide triphosphate hydrolases"/>
    <property type="match status" value="1"/>
</dbReference>
<dbReference type="PANTHER" id="PTHR22674:SF6">
    <property type="entry name" value="NTPASE KAP FAMILY P-LOOP DOMAIN-CONTAINING PROTEIN 1"/>
    <property type="match status" value="1"/>
</dbReference>
<dbReference type="Proteomes" id="UP000019426">
    <property type="component" value="Chromosome M2/40_rep2"/>
</dbReference>
<dbReference type="EMBL" id="HG917869">
    <property type="protein sequence ID" value="CDM70378.1"/>
    <property type="molecule type" value="Genomic_DNA"/>
</dbReference>
<dbReference type="eggNOG" id="COG4928">
    <property type="taxonomic scope" value="Bacteria"/>
</dbReference>
<dbReference type="HOGENOM" id="CLU_039725_3_1_9"/>
<dbReference type="InterPro" id="IPR027417">
    <property type="entry name" value="P-loop_NTPase"/>
</dbReference>
<keyword evidence="3" id="KW-1185">Reference proteome</keyword>
<organism evidence="2 3">
    <name type="scientific">Clostridium bornimense</name>
    <dbReference type="NCBI Taxonomy" id="1216932"/>
    <lineage>
        <taxon>Bacteria</taxon>
        <taxon>Bacillati</taxon>
        <taxon>Bacillota</taxon>
        <taxon>Clostridia</taxon>
        <taxon>Eubacteriales</taxon>
        <taxon>Clostridiaceae</taxon>
        <taxon>Clostridium</taxon>
    </lineage>
</organism>
<gene>
    <name evidence="2" type="ORF">CM240_3261</name>
</gene>
<dbReference type="RefSeq" id="WP_051483914.1">
    <property type="nucleotide sequence ID" value="NZ_HG917869.1"/>
</dbReference>
<dbReference type="OrthoDB" id="88903at2"/>
<dbReference type="PANTHER" id="PTHR22674">
    <property type="entry name" value="NTPASE, KAP FAMILY P-LOOP DOMAIN-CONTAINING 1"/>
    <property type="match status" value="1"/>
</dbReference>
<evidence type="ECO:0000259" key="1">
    <source>
        <dbReference type="Pfam" id="PF07693"/>
    </source>
</evidence>
<name>W6S0U0_9CLOT</name>
<dbReference type="AlphaFoldDB" id="W6S0U0"/>